<evidence type="ECO:0000256" key="1">
    <source>
        <dbReference type="SAM" id="MobiDB-lite"/>
    </source>
</evidence>
<protein>
    <submittedName>
        <fullName evidence="2">Uncharacterized protein</fullName>
    </submittedName>
</protein>
<organism evidence="2 3">
    <name type="scientific">Paludibaculum fermentans</name>
    <dbReference type="NCBI Taxonomy" id="1473598"/>
    <lineage>
        <taxon>Bacteria</taxon>
        <taxon>Pseudomonadati</taxon>
        <taxon>Acidobacteriota</taxon>
        <taxon>Terriglobia</taxon>
        <taxon>Bryobacterales</taxon>
        <taxon>Bryobacteraceae</taxon>
        <taxon>Paludibaculum</taxon>
    </lineage>
</organism>
<reference evidence="2 3" key="1">
    <citation type="submission" date="2020-10" db="EMBL/GenBank/DDBJ databases">
        <title>Complete genome sequence of Paludibaculum fermentans P105T, a facultatively anaerobic acidobacterium capable of dissimilatory Fe(III) reduction.</title>
        <authorList>
            <person name="Dedysh S.N."/>
            <person name="Beletsky A.V."/>
            <person name="Kulichevskaya I.S."/>
            <person name="Mardanov A.V."/>
            <person name="Ravin N.V."/>
        </authorList>
    </citation>
    <scope>NUCLEOTIDE SEQUENCE [LARGE SCALE GENOMIC DNA]</scope>
    <source>
        <strain evidence="2 3">P105</strain>
    </source>
</reference>
<dbReference type="EMBL" id="CP063849">
    <property type="protein sequence ID" value="QOY89794.1"/>
    <property type="molecule type" value="Genomic_DNA"/>
</dbReference>
<dbReference type="RefSeq" id="WP_194451456.1">
    <property type="nucleotide sequence ID" value="NZ_CP063849.1"/>
</dbReference>
<feature type="region of interest" description="Disordered" evidence="1">
    <location>
        <begin position="211"/>
        <end position="231"/>
    </location>
</feature>
<evidence type="ECO:0000313" key="2">
    <source>
        <dbReference type="EMBL" id="QOY89794.1"/>
    </source>
</evidence>
<evidence type="ECO:0000313" key="3">
    <source>
        <dbReference type="Proteomes" id="UP000593892"/>
    </source>
</evidence>
<name>A0A7S7NU63_PALFE</name>
<accession>A0A7S7NU63</accession>
<dbReference type="AlphaFoldDB" id="A0A7S7NU63"/>
<sequence length="447" mass="48159">MKDASKVKDVSNPAAESDCCPTLSKDPCCDVLDFRYRLPHRVTVNEAAGRPATVTVEVTLHVRLTRCPGPLFLGDPVHTMTLLPGEQVKLFTSDRRSRFTFDSTTKVSYRNEQLSEDRYFMAAMQNSMSDLSVTDSSHASNSESGKWDFHGDASGSIGFFSASADTNASGSHSGSSTSDFLRQLSTHASASANQSVQATHAAASLSIGEVNSRTHTEGESEDHFESSSRTFSNPNHCHAVTFFFYRLNRKQIVKLTLERVERRIDDPAAPTRASLNPPVSRGQVSVVPTSVLATQQDRLAVEAIGRQSVAAQDAGASGTTLSTNRVSLAVNSAAFNSPAPLSAAARKAALDQVDKDLAANGLITAPGGTVSPEAQKLFEVTVESCLPTPGLIVKGCLDDCDVCEPEVQRKIQLDLDEQELRNKLLARQIELLEKSQEYRCCPAPAAP</sequence>
<feature type="compositionally biased region" description="Basic and acidic residues" evidence="1">
    <location>
        <begin position="212"/>
        <end position="226"/>
    </location>
</feature>
<dbReference type="Proteomes" id="UP000593892">
    <property type="component" value="Chromosome"/>
</dbReference>
<proteinExistence type="predicted"/>
<keyword evidence="3" id="KW-1185">Reference proteome</keyword>
<gene>
    <name evidence="2" type="ORF">IRI77_07540</name>
</gene>
<dbReference type="KEGG" id="pfer:IRI77_07540"/>